<evidence type="ECO:0000256" key="11">
    <source>
        <dbReference type="ARBA" id="ARBA00023221"/>
    </source>
</evidence>
<dbReference type="InterPro" id="IPR033118">
    <property type="entry name" value="EXPERA"/>
</dbReference>
<evidence type="ECO:0000256" key="1">
    <source>
        <dbReference type="ARBA" id="ARBA00004141"/>
    </source>
</evidence>
<keyword evidence="5" id="KW-0752">Steroid biosynthesis</keyword>
<dbReference type="PANTHER" id="PTHR14207">
    <property type="entry name" value="STEROL ISOMERASE"/>
    <property type="match status" value="1"/>
</dbReference>
<evidence type="ECO:0000256" key="8">
    <source>
        <dbReference type="ARBA" id="ARBA00023098"/>
    </source>
</evidence>
<keyword evidence="7" id="KW-0756">Sterol biosynthesis</keyword>
<feature type="transmembrane region" description="Helical" evidence="14">
    <location>
        <begin position="113"/>
        <end position="138"/>
    </location>
</feature>
<evidence type="ECO:0000313" key="17">
    <source>
        <dbReference type="Proteomes" id="UP000698800"/>
    </source>
</evidence>
<feature type="transmembrane region" description="Helical" evidence="14">
    <location>
        <begin position="183"/>
        <end position="205"/>
    </location>
</feature>
<reference evidence="16" key="1">
    <citation type="submission" date="2021-03" db="EMBL/GenBank/DDBJ databases">
        <title>Comparative genomics and phylogenomic investigation of the class Geoglossomycetes provide insights into ecological specialization and systematics.</title>
        <authorList>
            <person name="Melie T."/>
            <person name="Pirro S."/>
            <person name="Miller A.N."/>
            <person name="Quandt A."/>
        </authorList>
    </citation>
    <scope>NUCLEOTIDE SEQUENCE</scope>
    <source>
        <strain evidence="16">GBOQ0MN5Z8</strain>
    </source>
</reference>
<dbReference type="Pfam" id="PF05241">
    <property type="entry name" value="EBP"/>
    <property type="match status" value="1"/>
</dbReference>
<dbReference type="InterPro" id="IPR007905">
    <property type="entry name" value="EBP"/>
</dbReference>
<organism evidence="16 17">
    <name type="scientific">Glutinoglossum americanum</name>
    <dbReference type="NCBI Taxonomy" id="1670608"/>
    <lineage>
        <taxon>Eukaryota</taxon>
        <taxon>Fungi</taxon>
        <taxon>Dikarya</taxon>
        <taxon>Ascomycota</taxon>
        <taxon>Pezizomycotina</taxon>
        <taxon>Geoglossomycetes</taxon>
        <taxon>Geoglossales</taxon>
        <taxon>Geoglossaceae</taxon>
        <taxon>Glutinoglossum</taxon>
    </lineage>
</organism>
<evidence type="ECO:0000256" key="6">
    <source>
        <dbReference type="ARBA" id="ARBA00022989"/>
    </source>
</evidence>
<evidence type="ECO:0000256" key="5">
    <source>
        <dbReference type="ARBA" id="ARBA00022955"/>
    </source>
</evidence>
<keyword evidence="9 13" id="KW-0472">Membrane</keyword>
<accession>A0A9P8I758</accession>
<dbReference type="Proteomes" id="UP000698800">
    <property type="component" value="Unassembled WGS sequence"/>
</dbReference>
<comment type="subcellular location">
    <subcellularLocation>
        <location evidence="1">Membrane</location>
        <topology evidence="1">Multi-pass membrane protein</topology>
    </subcellularLocation>
</comment>
<feature type="transmembrane region" description="Helical" evidence="14">
    <location>
        <begin position="60"/>
        <end position="82"/>
    </location>
</feature>
<dbReference type="AlphaFoldDB" id="A0A9P8I758"/>
<dbReference type="GO" id="GO:0016126">
    <property type="term" value="P:sterol biosynthetic process"/>
    <property type="evidence" value="ECO:0007669"/>
    <property type="project" value="UniProtKB-KW"/>
</dbReference>
<comment type="similarity">
    <text evidence="2">Belongs to the EBP family.</text>
</comment>
<keyword evidence="12" id="KW-0413">Isomerase</keyword>
<keyword evidence="11" id="KW-0753">Steroid metabolism</keyword>
<evidence type="ECO:0000256" key="14">
    <source>
        <dbReference type="SAM" id="Phobius"/>
    </source>
</evidence>
<dbReference type="GO" id="GO:0000247">
    <property type="term" value="F:C-8 sterol isomerase activity"/>
    <property type="evidence" value="ECO:0007669"/>
    <property type="project" value="TreeGrafter"/>
</dbReference>
<feature type="transmembrane region" description="Helical" evidence="14">
    <location>
        <begin position="145"/>
        <end position="163"/>
    </location>
</feature>
<keyword evidence="10" id="KW-1207">Sterol metabolism</keyword>
<feature type="domain" description="EXPERA" evidence="15">
    <location>
        <begin position="58"/>
        <end position="204"/>
    </location>
</feature>
<protein>
    <recommendedName>
        <fullName evidence="15">EXPERA domain-containing protein</fullName>
    </recommendedName>
</protein>
<feature type="transmembrane region" description="Helical" evidence="14">
    <location>
        <begin position="26"/>
        <end position="48"/>
    </location>
</feature>
<evidence type="ECO:0000256" key="12">
    <source>
        <dbReference type="ARBA" id="ARBA00023235"/>
    </source>
</evidence>
<dbReference type="EMBL" id="JAGHQL010000193">
    <property type="protein sequence ID" value="KAH0536602.1"/>
    <property type="molecule type" value="Genomic_DNA"/>
</dbReference>
<dbReference type="GO" id="GO:0004769">
    <property type="term" value="F:steroid Delta-isomerase activity"/>
    <property type="evidence" value="ECO:0007669"/>
    <property type="project" value="TreeGrafter"/>
</dbReference>
<evidence type="ECO:0000313" key="16">
    <source>
        <dbReference type="EMBL" id="KAH0536602.1"/>
    </source>
</evidence>
<keyword evidence="8" id="KW-0443">Lipid metabolism</keyword>
<evidence type="ECO:0000259" key="15">
    <source>
        <dbReference type="PROSITE" id="PS51751"/>
    </source>
</evidence>
<evidence type="ECO:0000256" key="3">
    <source>
        <dbReference type="ARBA" id="ARBA00022516"/>
    </source>
</evidence>
<evidence type="ECO:0000256" key="4">
    <source>
        <dbReference type="ARBA" id="ARBA00022692"/>
    </source>
</evidence>
<proteinExistence type="inferred from homology"/>
<dbReference type="GO" id="GO:0047750">
    <property type="term" value="F:cholestenol delta-isomerase activity"/>
    <property type="evidence" value="ECO:0007669"/>
    <property type="project" value="InterPro"/>
</dbReference>
<keyword evidence="3" id="KW-0444">Lipid biosynthesis</keyword>
<dbReference type="GO" id="GO:0016020">
    <property type="term" value="C:membrane"/>
    <property type="evidence" value="ECO:0007669"/>
    <property type="project" value="UniProtKB-SubCell"/>
</dbReference>
<dbReference type="GO" id="GO:0005783">
    <property type="term" value="C:endoplasmic reticulum"/>
    <property type="evidence" value="ECO:0007669"/>
    <property type="project" value="TreeGrafter"/>
</dbReference>
<evidence type="ECO:0000256" key="2">
    <source>
        <dbReference type="ARBA" id="ARBA00008337"/>
    </source>
</evidence>
<gene>
    <name evidence="16" type="ORF">FGG08_006535</name>
</gene>
<evidence type="ECO:0000256" key="13">
    <source>
        <dbReference type="PROSITE-ProRule" id="PRU01087"/>
    </source>
</evidence>
<comment type="caution">
    <text evidence="16">The sequence shown here is derived from an EMBL/GenBank/DDBJ whole genome shotgun (WGS) entry which is preliminary data.</text>
</comment>
<keyword evidence="4 13" id="KW-0812">Transmembrane</keyword>
<evidence type="ECO:0000256" key="10">
    <source>
        <dbReference type="ARBA" id="ARBA00023166"/>
    </source>
</evidence>
<dbReference type="OrthoDB" id="58557at2759"/>
<keyword evidence="17" id="KW-1185">Reference proteome</keyword>
<dbReference type="PROSITE" id="PS51751">
    <property type="entry name" value="EXPERA"/>
    <property type="match status" value="1"/>
</dbReference>
<keyword evidence="6 13" id="KW-1133">Transmembrane helix</keyword>
<dbReference type="PANTHER" id="PTHR14207:SF0">
    <property type="entry name" value="3-BETA-HYDROXYSTEROID-DELTA(8),DELTA(7)-ISOMERASE"/>
    <property type="match status" value="1"/>
</dbReference>
<sequence length="228" mass="25778">MATAVSHPYYPQDSTLKGYVDNDWEVGAIFSIFGASIMATIAATRALTKSMNPKLGKKDQALAVWFVVSGAIHLVIEGYFSINHRVMPQMQDYLGQGWKEYSKSDSRYMTAEPFVVCMESVTAFAWGPLCLLTAWMILTGSPWRHATQALVSMGQFYGDFLYFTTNTMDYFYNGVSYSRPEALYYWGYFVGINGFWLAIPGYCVYSSTKEIGRAFGRLRQLEGSRKVE</sequence>
<name>A0A9P8I758_9PEZI</name>
<evidence type="ECO:0000256" key="7">
    <source>
        <dbReference type="ARBA" id="ARBA00023011"/>
    </source>
</evidence>
<evidence type="ECO:0000256" key="9">
    <source>
        <dbReference type="ARBA" id="ARBA00023136"/>
    </source>
</evidence>